<sequence>MFECSLDGLTLKRIFEALKDTCTEVNFVCDADGCTMQAMDDSHVALVSTNWGVDMFHKYRCDSQVTLGLSVATILKATQPVKTNKHIVHLSTLKGTDEDEEVLHIAIEDPERTDTWHMEVALLSVVQERLRIPDEPYACVCTVDAKEFQELLRYIHSIAESVRIRGEKDSLVLSAKGENLSVTRVIHAPDMQCSEVFEQDFAVRYLSNFVKGASLCERLEIAMTHGTPMRFTFPLPSPGQQSAAVMSIDSDEVSSLRFYVAPKIDEE</sequence>
<evidence type="ECO:0000256" key="3">
    <source>
        <dbReference type="RuleBase" id="RU000641"/>
    </source>
</evidence>
<dbReference type="GO" id="GO:0043626">
    <property type="term" value="C:PCNA complex"/>
    <property type="evidence" value="ECO:0007669"/>
    <property type="project" value="TreeGrafter"/>
</dbReference>
<dbReference type="NCBIfam" id="TIGR00590">
    <property type="entry name" value="pcna"/>
    <property type="match status" value="1"/>
</dbReference>
<dbReference type="InterPro" id="IPR046938">
    <property type="entry name" value="DNA_clamp_sf"/>
</dbReference>
<keyword evidence="4" id="KW-0235">DNA replication</keyword>
<dbReference type="GO" id="GO:0019985">
    <property type="term" value="P:translesion synthesis"/>
    <property type="evidence" value="ECO:0007669"/>
    <property type="project" value="TreeGrafter"/>
</dbReference>
<dbReference type="GO" id="GO:0003677">
    <property type="term" value="F:DNA binding"/>
    <property type="evidence" value="ECO:0007669"/>
    <property type="project" value="UniProtKB-KW"/>
</dbReference>
<comment type="caution">
    <text evidence="5">The sequence shown here is derived from an EMBL/GenBank/DDBJ whole genome shotgun (WGS) entry which is preliminary data.</text>
</comment>
<dbReference type="Pfam" id="PF00705">
    <property type="entry name" value="PCNA_N"/>
    <property type="match status" value="1"/>
</dbReference>
<dbReference type="PANTHER" id="PTHR11352">
    <property type="entry name" value="PROLIFERATING CELL NUCLEAR ANTIGEN"/>
    <property type="match status" value="1"/>
</dbReference>
<reference evidence="5 6" key="1">
    <citation type="journal article" date="2016" name="BMC Genomics">
        <title>Comparative genomics reveals Cyclospora cayetanensis possesses coccidia-like metabolism and invasion components but unique surface antigens.</title>
        <authorList>
            <person name="Liu S."/>
            <person name="Wang L."/>
            <person name="Zheng H."/>
            <person name="Xu Z."/>
            <person name="Roellig D.M."/>
            <person name="Li N."/>
            <person name="Frace M.A."/>
            <person name="Tang K."/>
            <person name="Arrowood M.J."/>
            <person name="Moss D.M."/>
            <person name="Zhang L."/>
            <person name="Feng Y."/>
            <person name="Xiao L."/>
        </authorList>
    </citation>
    <scope>NUCLEOTIDE SEQUENCE [LARGE SCALE GENOMIC DNA]</scope>
    <source>
        <strain evidence="5 6">CHN_HEN01</strain>
    </source>
</reference>
<keyword evidence="6" id="KW-1185">Reference proteome</keyword>
<dbReference type="InterPro" id="IPR022649">
    <property type="entry name" value="Pr_cel_nuc_antig_C"/>
</dbReference>
<dbReference type="GO" id="GO:0006298">
    <property type="term" value="P:mismatch repair"/>
    <property type="evidence" value="ECO:0007669"/>
    <property type="project" value="TreeGrafter"/>
</dbReference>
<evidence type="ECO:0000256" key="1">
    <source>
        <dbReference type="ARBA" id="ARBA00010462"/>
    </source>
</evidence>
<dbReference type="VEuPathDB" id="ToxoDB:cyc_07303"/>
<dbReference type="GeneID" id="34623295"/>
<dbReference type="PANTHER" id="PTHR11352:SF0">
    <property type="entry name" value="PROLIFERATING CELL NUCLEAR ANTIGEN"/>
    <property type="match status" value="1"/>
</dbReference>
<dbReference type="GO" id="GO:0006272">
    <property type="term" value="P:leading strand elongation"/>
    <property type="evidence" value="ECO:0007669"/>
    <property type="project" value="TreeGrafter"/>
</dbReference>
<comment type="similarity">
    <text evidence="1 4">Belongs to the PCNA family.</text>
</comment>
<dbReference type="OrthoDB" id="328920at2759"/>
<evidence type="ECO:0000256" key="2">
    <source>
        <dbReference type="ARBA" id="ARBA00023125"/>
    </source>
</evidence>
<dbReference type="GO" id="GO:0006275">
    <property type="term" value="P:regulation of DNA replication"/>
    <property type="evidence" value="ECO:0007669"/>
    <property type="project" value="InterPro"/>
</dbReference>
<name>A0A1D3CWJ7_9EIME</name>
<dbReference type="AlphaFoldDB" id="A0A1D3CWJ7"/>
<gene>
    <name evidence="5" type="ORF">cyc_07303</name>
</gene>
<proteinExistence type="inferred from homology"/>
<evidence type="ECO:0000313" key="5">
    <source>
        <dbReference type="EMBL" id="OEH75572.1"/>
    </source>
</evidence>
<dbReference type="Proteomes" id="UP000095192">
    <property type="component" value="Unassembled WGS sequence"/>
</dbReference>
<dbReference type="Pfam" id="PF02747">
    <property type="entry name" value="PCNA_C"/>
    <property type="match status" value="1"/>
</dbReference>
<organism evidence="5 6">
    <name type="scientific">Cyclospora cayetanensis</name>
    <dbReference type="NCBI Taxonomy" id="88456"/>
    <lineage>
        <taxon>Eukaryota</taxon>
        <taxon>Sar</taxon>
        <taxon>Alveolata</taxon>
        <taxon>Apicomplexa</taxon>
        <taxon>Conoidasida</taxon>
        <taxon>Coccidia</taxon>
        <taxon>Eucoccidiorida</taxon>
        <taxon>Eimeriorina</taxon>
        <taxon>Eimeriidae</taxon>
        <taxon>Cyclospora</taxon>
    </lineage>
</organism>
<keyword evidence="2 4" id="KW-0238">DNA-binding</keyword>
<dbReference type="PRINTS" id="PR00339">
    <property type="entry name" value="PCNACYCLIN"/>
</dbReference>
<dbReference type="InterPro" id="IPR022648">
    <property type="entry name" value="Pr_cel_nuc_antig_N"/>
</dbReference>
<dbReference type="CDD" id="cd00577">
    <property type="entry name" value="PCNA"/>
    <property type="match status" value="1"/>
</dbReference>
<dbReference type="VEuPathDB" id="ToxoDB:LOC34623295"/>
<evidence type="ECO:0000256" key="4">
    <source>
        <dbReference type="RuleBase" id="RU003671"/>
    </source>
</evidence>
<protein>
    <recommendedName>
        <fullName evidence="3">DNA sliding clamp PCNA</fullName>
    </recommendedName>
</protein>
<dbReference type="GO" id="GO:0030337">
    <property type="term" value="F:DNA polymerase processivity factor activity"/>
    <property type="evidence" value="ECO:0007669"/>
    <property type="project" value="InterPro"/>
</dbReference>
<dbReference type="InterPro" id="IPR000730">
    <property type="entry name" value="Pr_cel_nuc_antig"/>
</dbReference>
<dbReference type="Gene3D" id="3.70.10.10">
    <property type="match status" value="1"/>
</dbReference>
<evidence type="ECO:0000313" key="6">
    <source>
        <dbReference type="Proteomes" id="UP000095192"/>
    </source>
</evidence>
<comment type="function">
    <text evidence="3">This protein is an auxiliary protein of DNA polymerase delta and is involved in the control of eukaryotic DNA replication by increasing the polymerase's processivity during elongation of the leading strand.</text>
</comment>
<keyword evidence="3" id="KW-0539">Nucleus</keyword>
<dbReference type="EMBL" id="JROU02001693">
    <property type="protein sequence ID" value="OEH75572.1"/>
    <property type="molecule type" value="Genomic_DNA"/>
</dbReference>
<accession>A0A1D3CWJ7</accession>
<comment type="subcellular location">
    <subcellularLocation>
        <location evidence="3">Nucleus</location>
    </subcellularLocation>
</comment>
<dbReference type="SUPFAM" id="SSF55979">
    <property type="entry name" value="DNA clamp"/>
    <property type="match status" value="2"/>
</dbReference>